<dbReference type="GO" id="GO:0005604">
    <property type="term" value="C:basement membrane"/>
    <property type="evidence" value="ECO:0007669"/>
    <property type="project" value="TreeGrafter"/>
</dbReference>
<dbReference type="PANTHER" id="PTHR10574:SF365">
    <property type="entry name" value="NETRIN-A-RELATED"/>
    <property type="match status" value="1"/>
</dbReference>
<dbReference type="GO" id="GO:0009887">
    <property type="term" value="P:animal organ morphogenesis"/>
    <property type="evidence" value="ECO:0007669"/>
    <property type="project" value="TreeGrafter"/>
</dbReference>
<feature type="non-terminal residue" evidence="4">
    <location>
        <position position="1"/>
    </location>
</feature>
<reference evidence="4" key="1">
    <citation type="submission" date="2021-02" db="EMBL/GenBank/DDBJ databases">
        <authorList>
            <person name="Nowell W R."/>
        </authorList>
    </citation>
    <scope>NUCLEOTIDE SEQUENCE</scope>
</reference>
<accession>A0A8S2M089</accession>
<evidence type="ECO:0000256" key="2">
    <source>
        <dbReference type="ARBA" id="ARBA00023292"/>
    </source>
</evidence>
<gene>
    <name evidence="4" type="ORF">TMI583_LOCUS21593</name>
</gene>
<sequence>YCSQTSDNNNVCDICDASDPLKSHQSDYLTDINNPTNLTCWQSENFQQSNLTNVTLTLSLHKKFELTYISLQFCSPIKPDSMAIFKSMDM</sequence>
<dbReference type="InterPro" id="IPR008211">
    <property type="entry name" value="Laminin_N"/>
</dbReference>
<evidence type="ECO:0000259" key="3">
    <source>
        <dbReference type="PROSITE" id="PS51117"/>
    </source>
</evidence>
<evidence type="ECO:0000313" key="5">
    <source>
        <dbReference type="Proteomes" id="UP000682733"/>
    </source>
</evidence>
<dbReference type="AlphaFoldDB" id="A0A8S2M089"/>
<feature type="domain" description="Laminin N-terminal" evidence="3">
    <location>
        <begin position="1"/>
        <end position="90"/>
    </location>
</feature>
<organism evidence="4 5">
    <name type="scientific">Didymodactylos carnosus</name>
    <dbReference type="NCBI Taxonomy" id="1234261"/>
    <lineage>
        <taxon>Eukaryota</taxon>
        <taxon>Metazoa</taxon>
        <taxon>Spiralia</taxon>
        <taxon>Gnathifera</taxon>
        <taxon>Rotifera</taxon>
        <taxon>Eurotatoria</taxon>
        <taxon>Bdelloidea</taxon>
        <taxon>Philodinida</taxon>
        <taxon>Philodinidae</taxon>
        <taxon>Didymodactylos</taxon>
    </lineage>
</organism>
<keyword evidence="2" id="KW-0424">Laminin EGF-like domain</keyword>
<evidence type="ECO:0000256" key="1">
    <source>
        <dbReference type="ARBA" id="ARBA00023157"/>
    </source>
</evidence>
<dbReference type="PROSITE" id="PS51117">
    <property type="entry name" value="LAMININ_NTER"/>
    <property type="match status" value="1"/>
</dbReference>
<feature type="non-terminal residue" evidence="4">
    <location>
        <position position="90"/>
    </location>
</feature>
<dbReference type="Proteomes" id="UP000682733">
    <property type="component" value="Unassembled WGS sequence"/>
</dbReference>
<name>A0A8S2M089_9BILA</name>
<dbReference type="Pfam" id="PF00055">
    <property type="entry name" value="Laminin_N"/>
    <property type="match status" value="1"/>
</dbReference>
<dbReference type="EMBL" id="CAJOBA010025634">
    <property type="protein sequence ID" value="CAF3931810.1"/>
    <property type="molecule type" value="Genomic_DNA"/>
</dbReference>
<dbReference type="GO" id="GO:0009888">
    <property type="term" value="P:tissue development"/>
    <property type="evidence" value="ECO:0007669"/>
    <property type="project" value="TreeGrafter"/>
</dbReference>
<dbReference type="SMART" id="SM00136">
    <property type="entry name" value="LamNT"/>
    <property type="match status" value="1"/>
</dbReference>
<dbReference type="GO" id="GO:0008045">
    <property type="term" value="P:motor neuron axon guidance"/>
    <property type="evidence" value="ECO:0007669"/>
    <property type="project" value="TreeGrafter"/>
</dbReference>
<proteinExistence type="predicted"/>
<keyword evidence="1" id="KW-1015">Disulfide bond</keyword>
<dbReference type="GO" id="GO:0016358">
    <property type="term" value="P:dendrite development"/>
    <property type="evidence" value="ECO:0007669"/>
    <property type="project" value="TreeGrafter"/>
</dbReference>
<protein>
    <recommendedName>
        <fullName evidence="3">Laminin N-terminal domain-containing protein</fullName>
    </recommendedName>
</protein>
<dbReference type="InterPro" id="IPR050440">
    <property type="entry name" value="Laminin/Netrin_ECM"/>
</dbReference>
<evidence type="ECO:0000313" key="4">
    <source>
        <dbReference type="EMBL" id="CAF3931810.1"/>
    </source>
</evidence>
<dbReference type="Gene3D" id="2.60.120.260">
    <property type="entry name" value="Galactose-binding domain-like"/>
    <property type="match status" value="1"/>
</dbReference>
<comment type="caution">
    <text evidence="4">The sequence shown here is derived from an EMBL/GenBank/DDBJ whole genome shotgun (WGS) entry which is preliminary data.</text>
</comment>
<dbReference type="PANTHER" id="PTHR10574">
    <property type="entry name" value="NETRIN/LAMININ-RELATED"/>
    <property type="match status" value="1"/>
</dbReference>